<dbReference type="SUPFAM" id="SSF51556">
    <property type="entry name" value="Metallo-dependent hydrolases"/>
    <property type="match status" value="1"/>
</dbReference>
<name>A0A6N9T5Z0_9HYPH</name>
<reference evidence="2 3" key="1">
    <citation type="submission" date="2020-01" db="EMBL/GenBank/DDBJ databases">
        <title>Jiella pacifica sp. nov.</title>
        <authorList>
            <person name="Xue Z."/>
            <person name="Zhu S."/>
            <person name="Chen J."/>
            <person name="Yang J."/>
        </authorList>
    </citation>
    <scope>NUCLEOTIDE SEQUENCE [LARGE SCALE GENOMIC DNA]</scope>
    <source>
        <strain evidence="2 3">40Bstr34</strain>
    </source>
</reference>
<dbReference type="InterPro" id="IPR051781">
    <property type="entry name" value="Metallo-dep_Hydrolase"/>
</dbReference>
<dbReference type="Gene3D" id="2.30.40.10">
    <property type="entry name" value="Urease, subunit C, domain 1"/>
    <property type="match status" value="1"/>
</dbReference>
<dbReference type="CDD" id="cd01299">
    <property type="entry name" value="Met_dep_hydrolase_A"/>
    <property type="match status" value="1"/>
</dbReference>
<dbReference type="EMBL" id="JAAAMG010000013">
    <property type="protein sequence ID" value="NDW05992.1"/>
    <property type="molecule type" value="Genomic_DNA"/>
</dbReference>
<keyword evidence="3" id="KW-1185">Reference proteome</keyword>
<dbReference type="RefSeq" id="WP_163464442.1">
    <property type="nucleotide sequence ID" value="NZ_JAAAMG010000013.1"/>
</dbReference>
<comment type="caution">
    <text evidence="2">The sequence shown here is derived from an EMBL/GenBank/DDBJ whole genome shotgun (WGS) entry which is preliminary data.</text>
</comment>
<dbReference type="AlphaFoldDB" id="A0A6N9T5Z0"/>
<evidence type="ECO:0000259" key="1">
    <source>
        <dbReference type="Pfam" id="PF01979"/>
    </source>
</evidence>
<sequence>MITIFENASVLDVEAGTLLPDRHLVVEDGRIREITEAPVAASDARRIDVAGRTLMPGLVDSHVHVTAYSANFTELQRTPPSYVSAAAASIMGGMLDRGFTTVRDVGGADFGLARAVREGLIRGPRLIYGGKALSPTGGHGDVRPAGIDAHDQAYNQPGLGCIVDGVPAVRKAARQEIRRGAHHLKIMGNGGISSPTDRISSDQFSEEEIAAVVEEAEMANLYVVVHAYTARAIKRSLKLGVRSIEHGNLADQDAIAMIKERDAFLVPTLATYRALKDEGVEAGLPAELAAKIDDVLDAGINAVEMAHRAGVTMAYGTDLLGAMHRRQLSEFSLRSGVVPAADLVRAATINGAKLMRMEDEFGQVKAGLSADLIVVEGNPIEDITVLTKPDTHLKLVMARGTVTRSAL</sequence>
<evidence type="ECO:0000313" key="2">
    <source>
        <dbReference type="EMBL" id="NDW05992.1"/>
    </source>
</evidence>
<protein>
    <submittedName>
        <fullName evidence="2">Amidohydrolase family protein</fullName>
    </submittedName>
</protein>
<dbReference type="GO" id="GO:0016810">
    <property type="term" value="F:hydrolase activity, acting on carbon-nitrogen (but not peptide) bonds"/>
    <property type="evidence" value="ECO:0007669"/>
    <property type="project" value="InterPro"/>
</dbReference>
<feature type="domain" description="Amidohydrolase-related" evidence="1">
    <location>
        <begin position="53"/>
        <end position="401"/>
    </location>
</feature>
<dbReference type="PANTHER" id="PTHR43135:SF3">
    <property type="entry name" value="ALPHA-D-RIBOSE 1-METHYLPHOSPHONATE 5-TRIPHOSPHATE DIPHOSPHATASE"/>
    <property type="match status" value="1"/>
</dbReference>
<dbReference type="PANTHER" id="PTHR43135">
    <property type="entry name" value="ALPHA-D-RIBOSE 1-METHYLPHOSPHONATE 5-TRIPHOSPHATE DIPHOSPHATASE"/>
    <property type="match status" value="1"/>
</dbReference>
<accession>A0A6N9T5Z0</accession>
<dbReference type="InterPro" id="IPR032466">
    <property type="entry name" value="Metal_Hydrolase"/>
</dbReference>
<dbReference type="InterPro" id="IPR011059">
    <property type="entry name" value="Metal-dep_hydrolase_composite"/>
</dbReference>
<dbReference type="Proteomes" id="UP000469011">
    <property type="component" value="Unassembled WGS sequence"/>
</dbReference>
<dbReference type="SUPFAM" id="SSF51338">
    <property type="entry name" value="Composite domain of metallo-dependent hydrolases"/>
    <property type="match status" value="2"/>
</dbReference>
<dbReference type="Pfam" id="PF01979">
    <property type="entry name" value="Amidohydro_1"/>
    <property type="match status" value="1"/>
</dbReference>
<dbReference type="InterPro" id="IPR006680">
    <property type="entry name" value="Amidohydro-rel"/>
</dbReference>
<keyword evidence="2" id="KW-0378">Hydrolase</keyword>
<dbReference type="Gene3D" id="3.20.20.140">
    <property type="entry name" value="Metal-dependent hydrolases"/>
    <property type="match status" value="1"/>
</dbReference>
<proteinExistence type="predicted"/>
<evidence type="ECO:0000313" key="3">
    <source>
        <dbReference type="Proteomes" id="UP000469011"/>
    </source>
</evidence>
<organism evidence="2 3">
    <name type="scientific">Jiella pacifica</name>
    <dbReference type="NCBI Taxonomy" id="2696469"/>
    <lineage>
        <taxon>Bacteria</taxon>
        <taxon>Pseudomonadati</taxon>
        <taxon>Pseudomonadota</taxon>
        <taxon>Alphaproteobacteria</taxon>
        <taxon>Hyphomicrobiales</taxon>
        <taxon>Aurantimonadaceae</taxon>
        <taxon>Jiella</taxon>
    </lineage>
</organism>
<gene>
    <name evidence="2" type="ORF">GTK09_16345</name>
</gene>
<dbReference type="InterPro" id="IPR057744">
    <property type="entry name" value="OTAase-like"/>
</dbReference>